<dbReference type="AlphaFoldDB" id="A0A0D0AK51"/>
<evidence type="ECO:0000313" key="3">
    <source>
        <dbReference type="Proteomes" id="UP000054485"/>
    </source>
</evidence>
<organism evidence="2 3">
    <name type="scientific">Suillus luteus UH-Slu-Lm8-n1</name>
    <dbReference type="NCBI Taxonomy" id="930992"/>
    <lineage>
        <taxon>Eukaryota</taxon>
        <taxon>Fungi</taxon>
        <taxon>Dikarya</taxon>
        <taxon>Basidiomycota</taxon>
        <taxon>Agaricomycotina</taxon>
        <taxon>Agaricomycetes</taxon>
        <taxon>Agaricomycetidae</taxon>
        <taxon>Boletales</taxon>
        <taxon>Suillineae</taxon>
        <taxon>Suillaceae</taxon>
        <taxon>Suillus</taxon>
    </lineage>
</organism>
<evidence type="ECO:0000256" key="1">
    <source>
        <dbReference type="SAM" id="Phobius"/>
    </source>
</evidence>
<feature type="transmembrane region" description="Helical" evidence="1">
    <location>
        <begin position="367"/>
        <end position="388"/>
    </location>
</feature>
<dbReference type="HOGENOM" id="CLU_046456_1_0_1"/>
<reference evidence="2 3" key="1">
    <citation type="submission" date="2014-04" db="EMBL/GenBank/DDBJ databases">
        <authorList>
            <consortium name="DOE Joint Genome Institute"/>
            <person name="Kuo A."/>
            <person name="Ruytinx J."/>
            <person name="Rineau F."/>
            <person name="Colpaert J."/>
            <person name="Kohler A."/>
            <person name="Nagy L.G."/>
            <person name="Floudas D."/>
            <person name="Copeland A."/>
            <person name="Barry K.W."/>
            <person name="Cichocki N."/>
            <person name="Veneault-Fourrey C."/>
            <person name="LaButti K."/>
            <person name="Lindquist E.A."/>
            <person name="Lipzen A."/>
            <person name="Lundell T."/>
            <person name="Morin E."/>
            <person name="Murat C."/>
            <person name="Sun H."/>
            <person name="Tunlid A."/>
            <person name="Henrissat B."/>
            <person name="Grigoriev I.V."/>
            <person name="Hibbett D.S."/>
            <person name="Martin F."/>
            <person name="Nordberg H.P."/>
            <person name="Cantor M.N."/>
            <person name="Hua S.X."/>
        </authorList>
    </citation>
    <scope>NUCLEOTIDE SEQUENCE [LARGE SCALE GENOMIC DNA]</scope>
    <source>
        <strain evidence="2 3">UH-Slu-Lm8-n1</strain>
    </source>
</reference>
<reference evidence="3" key="2">
    <citation type="submission" date="2015-01" db="EMBL/GenBank/DDBJ databases">
        <title>Evolutionary Origins and Diversification of the Mycorrhizal Mutualists.</title>
        <authorList>
            <consortium name="DOE Joint Genome Institute"/>
            <consortium name="Mycorrhizal Genomics Consortium"/>
            <person name="Kohler A."/>
            <person name="Kuo A."/>
            <person name="Nagy L.G."/>
            <person name="Floudas D."/>
            <person name="Copeland A."/>
            <person name="Barry K.W."/>
            <person name="Cichocki N."/>
            <person name="Veneault-Fourrey C."/>
            <person name="LaButti K."/>
            <person name="Lindquist E.A."/>
            <person name="Lipzen A."/>
            <person name="Lundell T."/>
            <person name="Morin E."/>
            <person name="Murat C."/>
            <person name="Riley R."/>
            <person name="Ohm R."/>
            <person name="Sun H."/>
            <person name="Tunlid A."/>
            <person name="Henrissat B."/>
            <person name="Grigoriev I.V."/>
            <person name="Hibbett D.S."/>
            <person name="Martin F."/>
        </authorList>
    </citation>
    <scope>NUCLEOTIDE SEQUENCE [LARGE SCALE GENOMIC DNA]</scope>
    <source>
        <strain evidence="3">UH-Slu-Lm8-n1</strain>
    </source>
</reference>
<feature type="transmembrane region" description="Helical" evidence="1">
    <location>
        <begin position="342"/>
        <end position="361"/>
    </location>
</feature>
<protein>
    <submittedName>
        <fullName evidence="2">Uncharacterized protein</fullName>
    </submittedName>
</protein>
<feature type="transmembrane region" description="Helical" evidence="1">
    <location>
        <begin position="292"/>
        <end position="310"/>
    </location>
</feature>
<feature type="transmembrane region" description="Helical" evidence="1">
    <location>
        <begin position="409"/>
        <end position="436"/>
    </location>
</feature>
<sequence>MAQATSSPQQQILNHAVGIWPTQLPRDDICEDTSVGIKKTDVPMPLKYGDWEEFVHPLGGTYYFHRDKRTYTSVNLRRYEDLQNIDHFVDALRAAAQEDAWILVVHPTMFRGEEKFQYYYVVPDQHIIAWVEELNSYLLFRDCVQPSQWEHKRLELEAQYWKHFEFFPHQSSMDVAVVRSVRREVICYLGEAITLSQSTAGSIFWTLEQMNQIINHLARIEDLAENELIHETSIVFCCRILYILRALLSRKPGLVERIYISGHHQYLHCHNQPEARLIRNHAAKEKRRNCRLLFFMGNTAATIFCMPVTIESVKRTSVDGVVNGVEVRNFVENLNSQTKGQITLAGFAMALDIAILAVPGLGTTVTAQTLCSCSLLLGVGCIFTGTMVQHFGERMKSIDFAIYYLQKRTAMLVIITSIPTSFCVLSVTDSIFGFFAGVASDFKPSTSLMIACFATLGVVVGSLLVLVVASYGPGLARIRPQ</sequence>
<feature type="transmembrane region" description="Helical" evidence="1">
    <location>
        <begin position="448"/>
        <end position="471"/>
    </location>
</feature>
<keyword evidence="1" id="KW-0812">Transmembrane</keyword>
<dbReference type="OrthoDB" id="2674326at2759"/>
<accession>A0A0D0AK51</accession>
<evidence type="ECO:0000313" key="2">
    <source>
        <dbReference type="EMBL" id="KIK34657.1"/>
    </source>
</evidence>
<keyword evidence="3" id="KW-1185">Reference proteome</keyword>
<dbReference type="EMBL" id="KN835722">
    <property type="protein sequence ID" value="KIK34657.1"/>
    <property type="molecule type" value="Genomic_DNA"/>
</dbReference>
<keyword evidence="1" id="KW-0472">Membrane</keyword>
<name>A0A0D0AK51_9AGAM</name>
<keyword evidence="1" id="KW-1133">Transmembrane helix</keyword>
<gene>
    <name evidence="2" type="ORF">CY34DRAFT_17569</name>
</gene>
<dbReference type="Proteomes" id="UP000054485">
    <property type="component" value="Unassembled WGS sequence"/>
</dbReference>
<dbReference type="InParanoid" id="A0A0D0AK51"/>
<proteinExistence type="predicted"/>